<keyword evidence="2" id="KW-1185">Reference proteome</keyword>
<gene>
    <name evidence="1" type="ORF">ERUC_LOCUS5579</name>
</gene>
<dbReference type="Proteomes" id="UP001642260">
    <property type="component" value="Unassembled WGS sequence"/>
</dbReference>
<comment type="caution">
    <text evidence="1">The sequence shown here is derived from an EMBL/GenBank/DDBJ whole genome shotgun (WGS) entry which is preliminary data.</text>
</comment>
<sequence>MTSIQFSQVTGLVLSNATAHPYTNSDAHKARRPLFVILCATGPELMGRQVLALPDNYFDANGDIGDHYEMPTPQCMLDIVGKTHKFRVKVKDW</sequence>
<dbReference type="EMBL" id="CAKOAT010070933">
    <property type="protein sequence ID" value="CAH8309923.1"/>
    <property type="molecule type" value="Genomic_DNA"/>
</dbReference>
<organism evidence="1 2">
    <name type="scientific">Eruca vesicaria subsp. sativa</name>
    <name type="common">Garden rocket</name>
    <name type="synonym">Eruca sativa</name>
    <dbReference type="NCBI Taxonomy" id="29727"/>
    <lineage>
        <taxon>Eukaryota</taxon>
        <taxon>Viridiplantae</taxon>
        <taxon>Streptophyta</taxon>
        <taxon>Embryophyta</taxon>
        <taxon>Tracheophyta</taxon>
        <taxon>Spermatophyta</taxon>
        <taxon>Magnoliopsida</taxon>
        <taxon>eudicotyledons</taxon>
        <taxon>Gunneridae</taxon>
        <taxon>Pentapetalae</taxon>
        <taxon>rosids</taxon>
        <taxon>malvids</taxon>
        <taxon>Brassicales</taxon>
        <taxon>Brassicaceae</taxon>
        <taxon>Brassiceae</taxon>
        <taxon>Eruca</taxon>
    </lineage>
</organism>
<name>A0ABC8J1S1_ERUVS</name>
<evidence type="ECO:0000313" key="2">
    <source>
        <dbReference type="Proteomes" id="UP001642260"/>
    </source>
</evidence>
<proteinExistence type="predicted"/>
<reference evidence="1 2" key="1">
    <citation type="submission" date="2022-03" db="EMBL/GenBank/DDBJ databases">
        <authorList>
            <person name="Macdonald S."/>
            <person name="Ahmed S."/>
            <person name="Newling K."/>
        </authorList>
    </citation>
    <scope>NUCLEOTIDE SEQUENCE [LARGE SCALE GENOMIC DNA]</scope>
</reference>
<dbReference type="AlphaFoldDB" id="A0ABC8J1S1"/>
<protein>
    <submittedName>
        <fullName evidence="1">Uncharacterized protein</fullName>
    </submittedName>
</protein>
<accession>A0ABC8J1S1</accession>
<evidence type="ECO:0000313" key="1">
    <source>
        <dbReference type="EMBL" id="CAH8309923.1"/>
    </source>
</evidence>